<dbReference type="InterPro" id="IPR036163">
    <property type="entry name" value="HMA_dom_sf"/>
</dbReference>
<dbReference type="Gene3D" id="3.30.70.100">
    <property type="match status" value="1"/>
</dbReference>
<dbReference type="Pfam" id="PF00403">
    <property type="entry name" value="HMA"/>
    <property type="match status" value="1"/>
</dbReference>
<dbReference type="RefSeq" id="WP_083407819.1">
    <property type="nucleotide sequence ID" value="NZ_LT629971.1"/>
</dbReference>
<name>A0A1H6KEJ7_MYCRU</name>
<dbReference type="SUPFAM" id="SSF55008">
    <property type="entry name" value="HMA, heavy metal-associated domain"/>
    <property type="match status" value="1"/>
</dbReference>
<dbReference type="InterPro" id="IPR017969">
    <property type="entry name" value="Heavy-metal-associated_CS"/>
</dbReference>
<feature type="domain" description="HMA" evidence="2">
    <location>
        <begin position="3"/>
        <end position="68"/>
    </location>
</feature>
<protein>
    <submittedName>
        <fullName evidence="3">Copper ion binding protein</fullName>
    </submittedName>
</protein>
<reference evidence="4" key="1">
    <citation type="submission" date="2016-10" db="EMBL/GenBank/DDBJ databases">
        <authorList>
            <person name="Varghese N."/>
            <person name="Submissions S."/>
        </authorList>
    </citation>
    <scope>NUCLEOTIDE SEQUENCE [LARGE SCALE GENOMIC DNA]</scope>
    <source>
        <strain evidence="4">DSM 45405</strain>
    </source>
</reference>
<organism evidence="3 4">
    <name type="scientific">Mycolicibacterium rutilum</name>
    <name type="common">Mycobacterium rutilum</name>
    <dbReference type="NCBI Taxonomy" id="370526"/>
    <lineage>
        <taxon>Bacteria</taxon>
        <taxon>Bacillati</taxon>
        <taxon>Actinomycetota</taxon>
        <taxon>Actinomycetes</taxon>
        <taxon>Mycobacteriales</taxon>
        <taxon>Mycobacteriaceae</taxon>
        <taxon>Mycolicibacterium</taxon>
    </lineage>
</organism>
<evidence type="ECO:0000313" key="3">
    <source>
        <dbReference type="EMBL" id="SEH69917.1"/>
    </source>
</evidence>
<dbReference type="OrthoDB" id="9813965at2"/>
<accession>A0A1H6KEJ7</accession>
<dbReference type="AlphaFoldDB" id="A0A1H6KEJ7"/>
<dbReference type="PRINTS" id="PR00946">
    <property type="entry name" value="HGSCAVENGER"/>
</dbReference>
<gene>
    <name evidence="3" type="ORF">SAMN04489835_3007</name>
</gene>
<dbReference type="PROSITE" id="PS01047">
    <property type="entry name" value="HMA_1"/>
    <property type="match status" value="1"/>
</dbReference>
<sequence>MTTTTTVTVTGMTCGHCAASVREEIGEISGVTAVDVDVASGMVTIDSVAPVETGAIQNAVEEAGYRLAG</sequence>
<dbReference type="EMBL" id="LT629971">
    <property type="protein sequence ID" value="SEH69917.1"/>
    <property type="molecule type" value="Genomic_DNA"/>
</dbReference>
<dbReference type="InterPro" id="IPR006121">
    <property type="entry name" value="HMA_dom"/>
</dbReference>
<keyword evidence="1" id="KW-0479">Metal-binding</keyword>
<proteinExistence type="predicted"/>
<dbReference type="PROSITE" id="PS50846">
    <property type="entry name" value="HMA_2"/>
    <property type="match status" value="1"/>
</dbReference>
<evidence type="ECO:0000256" key="1">
    <source>
        <dbReference type="ARBA" id="ARBA00022723"/>
    </source>
</evidence>
<dbReference type="GO" id="GO:0046872">
    <property type="term" value="F:metal ion binding"/>
    <property type="evidence" value="ECO:0007669"/>
    <property type="project" value="UniProtKB-KW"/>
</dbReference>
<dbReference type="CDD" id="cd00371">
    <property type="entry name" value="HMA"/>
    <property type="match status" value="1"/>
</dbReference>
<dbReference type="STRING" id="370526.SAMN04489835_3007"/>
<keyword evidence="4" id="KW-1185">Reference proteome</keyword>
<evidence type="ECO:0000313" key="4">
    <source>
        <dbReference type="Proteomes" id="UP000182915"/>
    </source>
</evidence>
<evidence type="ECO:0000259" key="2">
    <source>
        <dbReference type="PROSITE" id="PS50846"/>
    </source>
</evidence>
<dbReference type="Proteomes" id="UP000182915">
    <property type="component" value="Chromosome I"/>
</dbReference>
<dbReference type="InterPro" id="IPR001802">
    <property type="entry name" value="MerP/CopZ"/>
</dbReference>